<reference evidence="9" key="2">
    <citation type="journal article" date="2018" name="BMC Genomics">
        <title>Genomic insights into host adaptation between the wheat stripe rust pathogen (Puccinia striiformis f. sp. tritici) and the barley stripe rust pathogen (Puccinia striiformis f. sp. hordei).</title>
        <authorList>
            <person name="Xia C."/>
            <person name="Wang M."/>
            <person name="Yin C."/>
            <person name="Cornejo O.E."/>
            <person name="Hulbert S.H."/>
            <person name="Chen X."/>
        </authorList>
    </citation>
    <scope>NUCLEOTIDE SEQUENCE [LARGE SCALE GENOMIC DNA]</scope>
    <source>
        <strain evidence="9">93TX-2</strain>
    </source>
</reference>
<dbReference type="PROSITE" id="PS50600">
    <property type="entry name" value="ULP_PROTEASE"/>
    <property type="match status" value="1"/>
</dbReference>
<proteinExistence type="inferred from homology"/>
<dbReference type="EMBL" id="PKSM01000003">
    <property type="protein sequence ID" value="POW23222.1"/>
    <property type="molecule type" value="Genomic_DNA"/>
</dbReference>
<protein>
    <recommendedName>
        <fullName evidence="7">Ubiquitin-like protease family profile domain-containing protein</fullName>
    </recommendedName>
</protein>
<dbReference type="AlphaFoldDB" id="A0A2S4WN82"/>
<evidence type="ECO:0000313" key="8">
    <source>
        <dbReference type="EMBL" id="POW23222.1"/>
    </source>
</evidence>
<dbReference type="OrthoDB" id="442460at2759"/>
<evidence type="ECO:0000313" key="9">
    <source>
        <dbReference type="Proteomes" id="UP000238274"/>
    </source>
</evidence>
<dbReference type="PANTHER" id="PTHR46896:SF3">
    <property type="entry name" value="FI06413P-RELATED"/>
    <property type="match status" value="1"/>
</dbReference>
<keyword evidence="9" id="KW-1185">Reference proteome</keyword>
<evidence type="ECO:0000256" key="5">
    <source>
        <dbReference type="ARBA" id="ARBA00022801"/>
    </source>
</evidence>
<keyword evidence="3" id="KW-0645">Protease</keyword>
<reference evidence="8 9" key="1">
    <citation type="submission" date="2017-12" db="EMBL/GenBank/DDBJ databases">
        <title>Gene loss provides genomic basis for host adaptation in cereal stripe rust fungi.</title>
        <authorList>
            <person name="Xia C."/>
        </authorList>
    </citation>
    <scope>NUCLEOTIDE SEQUENCE [LARGE SCALE GENOMIC DNA]</scope>
    <source>
        <strain evidence="8 9">93TX-2</strain>
    </source>
</reference>
<comment type="caution">
    <text evidence="8">The sequence shown here is derived from an EMBL/GenBank/DDBJ whole genome shotgun (WGS) entry which is preliminary data.</text>
</comment>
<dbReference type="GO" id="GO:0005634">
    <property type="term" value="C:nucleus"/>
    <property type="evidence" value="ECO:0007669"/>
    <property type="project" value="TreeGrafter"/>
</dbReference>
<gene>
    <name evidence="8" type="ORF">PSHT_00401</name>
</gene>
<keyword evidence="4" id="KW-0833">Ubl conjugation pathway</keyword>
<dbReference type="Pfam" id="PF02902">
    <property type="entry name" value="Peptidase_C48"/>
    <property type="match status" value="1"/>
</dbReference>
<dbReference type="Gene3D" id="3.40.395.10">
    <property type="entry name" value="Adenoviral Proteinase, Chain A"/>
    <property type="match status" value="1"/>
</dbReference>
<accession>A0A2S4WN82</accession>
<evidence type="ECO:0000256" key="4">
    <source>
        <dbReference type="ARBA" id="ARBA00022786"/>
    </source>
</evidence>
<dbReference type="InterPro" id="IPR051947">
    <property type="entry name" value="Sentrin-specific_protease"/>
</dbReference>
<feature type="compositionally biased region" description="Polar residues" evidence="6">
    <location>
        <begin position="155"/>
        <end position="164"/>
    </location>
</feature>
<keyword evidence="5" id="KW-0378">Hydrolase</keyword>
<dbReference type="InterPro" id="IPR003653">
    <property type="entry name" value="Peptidase_C48_C"/>
</dbReference>
<feature type="region of interest" description="Disordered" evidence="6">
    <location>
        <begin position="155"/>
        <end position="174"/>
    </location>
</feature>
<comment type="similarity">
    <text evidence="1">Belongs to the peptidase C48 family.</text>
</comment>
<dbReference type="GO" id="GO:0005737">
    <property type="term" value="C:cytoplasm"/>
    <property type="evidence" value="ECO:0007669"/>
    <property type="project" value="TreeGrafter"/>
</dbReference>
<feature type="region of interest" description="Disordered" evidence="6">
    <location>
        <begin position="1"/>
        <end position="83"/>
    </location>
</feature>
<organism evidence="8 9">
    <name type="scientific">Puccinia striiformis</name>
    <dbReference type="NCBI Taxonomy" id="27350"/>
    <lineage>
        <taxon>Eukaryota</taxon>
        <taxon>Fungi</taxon>
        <taxon>Dikarya</taxon>
        <taxon>Basidiomycota</taxon>
        <taxon>Pucciniomycotina</taxon>
        <taxon>Pucciniomycetes</taxon>
        <taxon>Pucciniales</taxon>
        <taxon>Pucciniaceae</taxon>
        <taxon>Puccinia</taxon>
    </lineage>
</organism>
<evidence type="ECO:0000256" key="1">
    <source>
        <dbReference type="ARBA" id="ARBA00005234"/>
    </source>
</evidence>
<feature type="compositionally biased region" description="Low complexity" evidence="6">
    <location>
        <begin position="25"/>
        <end position="56"/>
    </location>
</feature>
<dbReference type="Proteomes" id="UP000238274">
    <property type="component" value="Unassembled WGS sequence"/>
</dbReference>
<keyword evidence="2" id="KW-0597">Phosphoprotein</keyword>
<dbReference type="InterPro" id="IPR038765">
    <property type="entry name" value="Papain-like_cys_pep_sf"/>
</dbReference>
<dbReference type="VEuPathDB" id="FungiDB:PSHT_00401"/>
<dbReference type="GO" id="GO:0070139">
    <property type="term" value="F:SUMO-specific endopeptidase activity"/>
    <property type="evidence" value="ECO:0007669"/>
    <property type="project" value="TreeGrafter"/>
</dbReference>
<evidence type="ECO:0000256" key="3">
    <source>
        <dbReference type="ARBA" id="ARBA00022670"/>
    </source>
</evidence>
<dbReference type="GO" id="GO:0006508">
    <property type="term" value="P:proteolysis"/>
    <property type="evidence" value="ECO:0007669"/>
    <property type="project" value="UniProtKB-KW"/>
</dbReference>
<dbReference type="VEuPathDB" id="FungiDB:PSTT_06466"/>
<sequence length="331" mass="37333">MSSPTMPVVPNEANRLQTPIPLFKPASPSSPLGSARSSHSSPPSSSPTATTSHPFSIDQLKPTPSAPAYKQMPLLPPPILTDPALPDMPDIDQLYPGPKHTVGTAGAKKVQHQIKKSDIKKLQGRKWLNDILVQFGLEYLIQPIGQQTWIIQDTKEGSTSTQNPHPKGIPENEKSEIIGKARYKAVAKWTKHVDIFKKKYIVIPINEDSHWYFLVILNPENLLSQDTESPPVVLVFDSLLIKHEETCRKAVDYLINEAKNKLNRTSIRDQCQDSQAAKFIRLWTKFFTDVDGMMKWINNFENKKLTISPEIIWDAVSLSEKGTIFIMRFFN</sequence>
<evidence type="ECO:0000256" key="2">
    <source>
        <dbReference type="ARBA" id="ARBA00022553"/>
    </source>
</evidence>
<evidence type="ECO:0000256" key="6">
    <source>
        <dbReference type="SAM" id="MobiDB-lite"/>
    </source>
</evidence>
<name>A0A2S4WN82_9BASI</name>
<feature type="domain" description="Ubiquitin-like protease family profile" evidence="7">
    <location>
        <begin position="112"/>
        <end position="287"/>
    </location>
</feature>
<dbReference type="SUPFAM" id="SSF54001">
    <property type="entry name" value="Cysteine proteinases"/>
    <property type="match status" value="1"/>
</dbReference>
<reference evidence="9" key="3">
    <citation type="journal article" date="2018" name="Mol. Plant Microbe Interact.">
        <title>Genome sequence resources for the wheat stripe rust pathogen (Puccinia striiformis f. sp. tritici) and the barley stripe rust pathogen (Puccinia striiformis f. sp. hordei).</title>
        <authorList>
            <person name="Xia C."/>
            <person name="Wang M."/>
            <person name="Yin C."/>
            <person name="Cornejo O.E."/>
            <person name="Hulbert S.H."/>
            <person name="Chen X."/>
        </authorList>
    </citation>
    <scope>NUCLEOTIDE SEQUENCE [LARGE SCALE GENOMIC DNA]</scope>
    <source>
        <strain evidence="9">93TX-2</strain>
    </source>
</reference>
<dbReference type="GO" id="GO:0016926">
    <property type="term" value="P:protein desumoylation"/>
    <property type="evidence" value="ECO:0007669"/>
    <property type="project" value="TreeGrafter"/>
</dbReference>
<dbReference type="PANTHER" id="PTHR46896">
    <property type="entry name" value="SENTRIN-SPECIFIC PROTEASE"/>
    <property type="match status" value="1"/>
</dbReference>
<evidence type="ECO:0000259" key="7">
    <source>
        <dbReference type="PROSITE" id="PS50600"/>
    </source>
</evidence>